<reference evidence="2" key="1">
    <citation type="submission" date="2020-08" db="EMBL/GenBank/DDBJ databases">
        <title>Genome sequencing and assembly of the red palm weevil Rhynchophorus ferrugineus.</title>
        <authorList>
            <person name="Dias G.B."/>
            <person name="Bergman C.M."/>
            <person name="Manee M."/>
        </authorList>
    </citation>
    <scope>NUCLEOTIDE SEQUENCE</scope>
    <source>
        <strain evidence="2">AA-2017</strain>
        <tissue evidence="2">Whole larva</tissue>
    </source>
</reference>
<sequence length="117" mass="12453">MSAALTILFNKFPRPIQVSKIHPVVPFRKFISILMVSRQVDGCPTETGPPGHLPSPSRARSDHCPRDPGKNSSSEPISGCLRSPAKPSIDMFSSEECRGNIPADAQEAGGRGETAAA</sequence>
<name>A0A834I060_RHYFE</name>
<feature type="region of interest" description="Disordered" evidence="1">
    <location>
        <begin position="41"/>
        <end position="117"/>
    </location>
</feature>
<keyword evidence="3" id="KW-1185">Reference proteome</keyword>
<gene>
    <name evidence="2" type="ORF">GWI33_017254</name>
</gene>
<dbReference type="Proteomes" id="UP000625711">
    <property type="component" value="Unassembled WGS sequence"/>
</dbReference>
<dbReference type="EMBL" id="JAACXV010014191">
    <property type="protein sequence ID" value="KAF7269736.1"/>
    <property type="molecule type" value="Genomic_DNA"/>
</dbReference>
<proteinExistence type="predicted"/>
<evidence type="ECO:0000313" key="3">
    <source>
        <dbReference type="Proteomes" id="UP000625711"/>
    </source>
</evidence>
<evidence type="ECO:0000256" key="1">
    <source>
        <dbReference type="SAM" id="MobiDB-lite"/>
    </source>
</evidence>
<comment type="caution">
    <text evidence="2">The sequence shown here is derived from an EMBL/GenBank/DDBJ whole genome shotgun (WGS) entry which is preliminary data.</text>
</comment>
<protein>
    <submittedName>
        <fullName evidence="2">Uncharacterized protein</fullName>
    </submittedName>
</protein>
<feature type="compositionally biased region" description="Basic and acidic residues" evidence="1">
    <location>
        <begin position="59"/>
        <end position="69"/>
    </location>
</feature>
<organism evidence="2 3">
    <name type="scientific">Rhynchophorus ferrugineus</name>
    <name type="common">Red palm weevil</name>
    <name type="synonym">Curculio ferrugineus</name>
    <dbReference type="NCBI Taxonomy" id="354439"/>
    <lineage>
        <taxon>Eukaryota</taxon>
        <taxon>Metazoa</taxon>
        <taxon>Ecdysozoa</taxon>
        <taxon>Arthropoda</taxon>
        <taxon>Hexapoda</taxon>
        <taxon>Insecta</taxon>
        <taxon>Pterygota</taxon>
        <taxon>Neoptera</taxon>
        <taxon>Endopterygota</taxon>
        <taxon>Coleoptera</taxon>
        <taxon>Polyphaga</taxon>
        <taxon>Cucujiformia</taxon>
        <taxon>Curculionidae</taxon>
        <taxon>Dryophthorinae</taxon>
        <taxon>Rhynchophorus</taxon>
    </lineage>
</organism>
<dbReference type="AlphaFoldDB" id="A0A834I060"/>
<evidence type="ECO:0000313" key="2">
    <source>
        <dbReference type="EMBL" id="KAF7269736.1"/>
    </source>
</evidence>
<accession>A0A834I060</accession>